<dbReference type="InterPro" id="IPR036680">
    <property type="entry name" value="SPOR-like_sf"/>
</dbReference>
<dbReference type="Gene3D" id="3.30.70.1070">
    <property type="entry name" value="Sporulation related repeat"/>
    <property type="match status" value="1"/>
</dbReference>
<proteinExistence type="predicted"/>
<evidence type="ECO:0000313" key="4">
    <source>
        <dbReference type="EMBL" id="VAW47749.1"/>
    </source>
</evidence>
<dbReference type="Pfam" id="PF05036">
    <property type="entry name" value="SPOR"/>
    <property type="match status" value="1"/>
</dbReference>
<evidence type="ECO:0000259" key="3">
    <source>
        <dbReference type="PROSITE" id="PS51724"/>
    </source>
</evidence>
<dbReference type="EMBL" id="UOFB01000217">
    <property type="protein sequence ID" value="VAW47749.1"/>
    <property type="molecule type" value="Genomic_DNA"/>
</dbReference>
<feature type="domain" description="SPOR" evidence="3">
    <location>
        <begin position="142"/>
        <end position="220"/>
    </location>
</feature>
<accession>A0A3B0WEG8</accession>
<name>A0A3B0WEG8_9ZZZZ</name>
<evidence type="ECO:0000256" key="1">
    <source>
        <dbReference type="SAM" id="MobiDB-lite"/>
    </source>
</evidence>
<gene>
    <name evidence="4" type="ORF">MNBD_GAMMA04-2309</name>
</gene>
<dbReference type="SUPFAM" id="SSF110997">
    <property type="entry name" value="Sporulation related repeat"/>
    <property type="match status" value="1"/>
</dbReference>
<protein>
    <recommendedName>
        <fullName evidence="3">SPOR domain-containing protein</fullName>
    </recommendedName>
</protein>
<keyword evidence="2" id="KW-0812">Transmembrane</keyword>
<reference evidence="4" key="1">
    <citation type="submission" date="2018-06" db="EMBL/GenBank/DDBJ databases">
        <authorList>
            <person name="Zhirakovskaya E."/>
        </authorList>
    </citation>
    <scope>NUCLEOTIDE SEQUENCE</scope>
</reference>
<dbReference type="PROSITE" id="PS51724">
    <property type="entry name" value="SPOR"/>
    <property type="match status" value="1"/>
</dbReference>
<evidence type="ECO:0000256" key="2">
    <source>
        <dbReference type="SAM" id="Phobius"/>
    </source>
</evidence>
<dbReference type="AlphaFoldDB" id="A0A3B0WEG8"/>
<dbReference type="GO" id="GO:0042834">
    <property type="term" value="F:peptidoglycan binding"/>
    <property type="evidence" value="ECO:0007669"/>
    <property type="project" value="InterPro"/>
</dbReference>
<feature type="transmembrane region" description="Helical" evidence="2">
    <location>
        <begin position="33"/>
        <end position="56"/>
    </location>
</feature>
<sequence>MTRDYRHGHGKKQAFQRKSQQESPKHEGMSGSFIWLAAVLISLGLAFVFFIANYFLSQSNKPLEVIKQSEIEIIEESKETPDINVSPPVVVPAQLNVVESVISEEPVVDDNDSSHTNTSHHYSFYHGLSQTEVVVEAELISVALTQPYYIQAGSFGSEKVANQELKRLEKHGQSLTVSALTKGSRTYYRLRMGPFKDRLVMNKKRNELRKLGVDTLLIKASN</sequence>
<feature type="region of interest" description="Disordered" evidence="1">
    <location>
        <begin position="1"/>
        <end position="26"/>
    </location>
</feature>
<keyword evidence="2" id="KW-0472">Membrane</keyword>
<keyword evidence="2" id="KW-1133">Transmembrane helix</keyword>
<organism evidence="4">
    <name type="scientific">hydrothermal vent metagenome</name>
    <dbReference type="NCBI Taxonomy" id="652676"/>
    <lineage>
        <taxon>unclassified sequences</taxon>
        <taxon>metagenomes</taxon>
        <taxon>ecological metagenomes</taxon>
    </lineage>
</organism>
<dbReference type="InterPro" id="IPR007730">
    <property type="entry name" value="SPOR-like_dom"/>
</dbReference>